<proteinExistence type="predicted"/>
<evidence type="ECO:0000313" key="1">
    <source>
        <dbReference type="EMBL" id="KAF2644066.1"/>
    </source>
</evidence>
<accession>A0A6A6S861</accession>
<name>A0A6A6S861_9PLEO</name>
<protein>
    <submittedName>
        <fullName evidence="1">Uncharacterized protein</fullName>
    </submittedName>
</protein>
<dbReference type="AlphaFoldDB" id="A0A6A6S861"/>
<organism evidence="1 2">
    <name type="scientific">Massarina eburnea CBS 473.64</name>
    <dbReference type="NCBI Taxonomy" id="1395130"/>
    <lineage>
        <taxon>Eukaryota</taxon>
        <taxon>Fungi</taxon>
        <taxon>Dikarya</taxon>
        <taxon>Ascomycota</taxon>
        <taxon>Pezizomycotina</taxon>
        <taxon>Dothideomycetes</taxon>
        <taxon>Pleosporomycetidae</taxon>
        <taxon>Pleosporales</taxon>
        <taxon>Massarineae</taxon>
        <taxon>Massarinaceae</taxon>
        <taxon>Massarina</taxon>
    </lineage>
</organism>
<keyword evidence="2" id="KW-1185">Reference proteome</keyword>
<dbReference type="OrthoDB" id="4167490at2759"/>
<sequence length="346" mass="39491">MSRSILERFPAELIQPIFLQSGPNLALPLASPRIAAKLSDEYIYNQVCTHYLVENNFHSREFHSTNQTRIFAAKWMTWDFFKAWLIKTYEPKGCLCGMTKEEGCFDEHWPPNWEDVTTMAFSRSHLPALAWVKCRLPIKLLTRPWTKDKLEFLRFMLWITSATIDWADDYVRKAALEGRQDAILEGNLEVVEIFNHNRRLGKVPTLSNVRFAVIEGGCNRSIAYDTMAVARTGGLKGDAWNDAILDHWCQERIAAGNPKGAWLQLKLKELRITVHVQKNDEEEEGNGEGSSGGASAQVTAGYGIMNVETGDYDGGDNDRLVVKKHKWNQVGHQLVSFFSRDKVHRY</sequence>
<dbReference type="Proteomes" id="UP000799753">
    <property type="component" value="Unassembled WGS sequence"/>
</dbReference>
<evidence type="ECO:0000313" key="2">
    <source>
        <dbReference type="Proteomes" id="UP000799753"/>
    </source>
</evidence>
<dbReference type="EMBL" id="MU006779">
    <property type="protein sequence ID" value="KAF2644066.1"/>
    <property type="molecule type" value="Genomic_DNA"/>
</dbReference>
<gene>
    <name evidence="1" type="ORF">P280DRAFT_392631</name>
</gene>
<reference evidence="1" key="1">
    <citation type="journal article" date="2020" name="Stud. Mycol.">
        <title>101 Dothideomycetes genomes: a test case for predicting lifestyles and emergence of pathogens.</title>
        <authorList>
            <person name="Haridas S."/>
            <person name="Albert R."/>
            <person name="Binder M."/>
            <person name="Bloem J."/>
            <person name="Labutti K."/>
            <person name="Salamov A."/>
            <person name="Andreopoulos B."/>
            <person name="Baker S."/>
            <person name="Barry K."/>
            <person name="Bills G."/>
            <person name="Bluhm B."/>
            <person name="Cannon C."/>
            <person name="Castanera R."/>
            <person name="Culley D."/>
            <person name="Daum C."/>
            <person name="Ezra D."/>
            <person name="Gonzalez J."/>
            <person name="Henrissat B."/>
            <person name="Kuo A."/>
            <person name="Liang C."/>
            <person name="Lipzen A."/>
            <person name="Lutzoni F."/>
            <person name="Magnuson J."/>
            <person name="Mondo S."/>
            <person name="Nolan M."/>
            <person name="Ohm R."/>
            <person name="Pangilinan J."/>
            <person name="Park H.-J."/>
            <person name="Ramirez L."/>
            <person name="Alfaro M."/>
            <person name="Sun H."/>
            <person name="Tritt A."/>
            <person name="Yoshinaga Y."/>
            <person name="Zwiers L.-H."/>
            <person name="Turgeon B."/>
            <person name="Goodwin S."/>
            <person name="Spatafora J."/>
            <person name="Crous P."/>
            <person name="Grigoriev I."/>
        </authorList>
    </citation>
    <scope>NUCLEOTIDE SEQUENCE</scope>
    <source>
        <strain evidence="1">CBS 473.64</strain>
    </source>
</reference>